<organism evidence="1 2">
    <name type="scientific">Candidatus Dojkabacteria bacterium</name>
    <dbReference type="NCBI Taxonomy" id="2099670"/>
    <lineage>
        <taxon>Bacteria</taxon>
        <taxon>Candidatus Dojkabacteria</taxon>
    </lineage>
</organism>
<dbReference type="EMBL" id="JAGQLH010000002">
    <property type="protein sequence ID" value="MCA9385071.1"/>
    <property type="molecule type" value="Genomic_DNA"/>
</dbReference>
<dbReference type="Proteomes" id="UP000754563">
    <property type="component" value="Unassembled WGS sequence"/>
</dbReference>
<accession>A0A955L7J5</accession>
<reference evidence="1" key="1">
    <citation type="submission" date="2020-04" db="EMBL/GenBank/DDBJ databases">
        <authorList>
            <person name="Zhang T."/>
        </authorList>
    </citation>
    <scope>NUCLEOTIDE SEQUENCE</scope>
    <source>
        <strain evidence="1">HKST-UBA11</strain>
    </source>
</reference>
<dbReference type="AlphaFoldDB" id="A0A955L7J5"/>
<gene>
    <name evidence="1" type="ORF">KC717_00320</name>
</gene>
<dbReference type="InterPro" id="IPR013321">
    <property type="entry name" value="Arc_rbn_hlx_hlx"/>
</dbReference>
<dbReference type="Pfam" id="PF04221">
    <property type="entry name" value="RelB"/>
    <property type="match status" value="1"/>
</dbReference>
<protein>
    <submittedName>
        <fullName evidence="1">Type II toxin-antitoxin system RelB/DinJ family antitoxin</fullName>
    </submittedName>
</protein>
<dbReference type="GO" id="GO:0006355">
    <property type="term" value="P:regulation of DNA-templated transcription"/>
    <property type="evidence" value="ECO:0007669"/>
    <property type="project" value="InterPro"/>
</dbReference>
<evidence type="ECO:0000313" key="1">
    <source>
        <dbReference type="EMBL" id="MCA9385071.1"/>
    </source>
</evidence>
<sequence length="82" mass="9131">MAKTVLNVKIEEQTKKQAQLIAKELGMSLSGVVNALVSQFVRTKSLSLELDEQSKRRVVYATGKNYKDAKVSSEETSAEWLV</sequence>
<dbReference type="InterPro" id="IPR007337">
    <property type="entry name" value="RelB/DinJ"/>
</dbReference>
<proteinExistence type="predicted"/>
<comment type="caution">
    <text evidence="1">The sequence shown here is derived from an EMBL/GenBank/DDBJ whole genome shotgun (WGS) entry which is preliminary data.</text>
</comment>
<name>A0A955L7J5_9BACT</name>
<dbReference type="Gene3D" id="1.10.1220.10">
    <property type="entry name" value="Met repressor-like"/>
    <property type="match status" value="1"/>
</dbReference>
<evidence type="ECO:0000313" key="2">
    <source>
        <dbReference type="Proteomes" id="UP000754563"/>
    </source>
</evidence>
<reference evidence="1" key="2">
    <citation type="journal article" date="2021" name="Microbiome">
        <title>Successional dynamics and alternative stable states in a saline activated sludge microbial community over 9 years.</title>
        <authorList>
            <person name="Wang Y."/>
            <person name="Ye J."/>
            <person name="Ju F."/>
            <person name="Liu L."/>
            <person name="Boyd J.A."/>
            <person name="Deng Y."/>
            <person name="Parks D.H."/>
            <person name="Jiang X."/>
            <person name="Yin X."/>
            <person name="Woodcroft B.J."/>
            <person name="Tyson G.W."/>
            <person name="Hugenholtz P."/>
            <person name="Polz M.F."/>
            <person name="Zhang T."/>
        </authorList>
    </citation>
    <scope>NUCLEOTIDE SEQUENCE</scope>
    <source>
        <strain evidence="1">HKST-UBA11</strain>
    </source>
</reference>